<name>A0A4S8HAU4_9BACT</name>
<dbReference type="Proteomes" id="UP000306918">
    <property type="component" value="Unassembled WGS sequence"/>
</dbReference>
<dbReference type="OrthoDB" id="1100725at2"/>
<dbReference type="EMBL" id="STFF01000012">
    <property type="protein sequence ID" value="THU32050.1"/>
    <property type="molecule type" value="Genomic_DNA"/>
</dbReference>
<organism evidence="1 2">
    <name type="scientific">Niastella caeni</name>
    <dbReference type="NCBI Taxonomy" id="2569763"/>
    <lineage>
        <taxon>Bacteria</taxon>
        <taxon>Pseudomonadati</taxon>
        <taxon>Bacteroidota</taxon>
        <taxon>Chitinophagia</taxon>
        <taxon>Chitinophagales</taxon>
        <taxon>Chitinophagaceae</taxon>
        <taxon>Niastella</taxon>
    </lineage>
</organism>
<keyword evidence="2" id="KW-1185">Reference proteome</keyword>
<evidence type="ECO:0000313" key="2">
    <source>
        <dbReference type="Proteomes" id="UP000306918"/>
    </source>
</evidence>
<gene>
    <name evidence="1" type="ORF">FAM09_28115</name>
</gene>
<sequence length="262" mass="29726">MERLAQLIGKLNEQFAQNADPFQLLVTTQLIETELVQMSTSTHRTVNSSKVAVVMPAANGHSYQNRHTADRPAVEEIATPAVVPVVVDNPVVEEIPAMVSTSAVVNGTVEKNNGHTGHNGANGHHHETELVENGYKFDPLREIPTLAHQQAVKELNEAMATREASLNEKLKEEVKEVAHVLNDAPVRDLRRAIGINDRFVFISELFRNDEVMYERSIKTINSFRILPEAQYWIERELKVKLGWDENKESTRHFYQLVKRRFS</sequence>
<reference evidence="1 2" key="1">
    <citation type="submission" date="2019-04" db="EMBL/GenBank/DDBJ databases">
        <title>Niastella caeni sp. nov., isolated from activated sludge.</title>
        <authorList>
            <person name="Sheng M."/>
        </authorList>
    </citation>
    <scope>NUCLEOTIDE SEQUENCE [LARGE SCALE GENOMIC DNA]</scope>
    <source>
        <strain evidence="1 2">HX-2-15</strain>
    </source>
</reference>
<dbReference type="AlphaFoldDB" id="A0A4S8HAU4"/>
<comment type="caution">
    <text evidence="1">The sequence shown here is derived from an EMBL/GenBank/DDBJ whole genome shotgun (WGS) entry which is preliminary data.</text>
</comment>
<protein>
    <submittedName>
        <fullName evidence="1">Uncharacterized protein</fullName>
    </submittedName>
</protein>
<accession>A0A4S8HAU4</accession>
<dbReference type="RefSeq" id="WP_136580494.1">
    <property type="nucleotide sequence ID" value="NZ_STFF01000012.1"/>
</dbReference>
<evidence type="ECO:0000313" key="1">
    <source>
        <dbReference type="EMBL" id="THU32050.1"/>
    </source>
</evidence>
<proteinExistence type="predicted"/>